<dbReference type="Gene3D" id="1.20.1730.10">
    <property type="entry name" value="Sodium/glucose cotransporter"/>
    <property type="match status" value="1"/>
</dbReference>
<protein>
    <submittedName>
        <fullName evidence="9">Sodium:solute symporter, VC_2705 subfamily</fullName>
    </submittedName>
</protein>
<keyword evidence="10" id="KW-1185">Reference proteome</keyword>
<feature type="transmembrane region" description="Helical" evidence="8">
    <location>
        <begin position="306"/>
        <end position="326"/>
    </location>
</feature>
<feature type="transmembrane region" description="Helical" evidence="8">
    <location>
        <begin position="540"/>
        <end position="560"/>
    </location>
</feature>
<keyword evidence="6 8" id="KW-0472">Membrane</keyword>
<dbReference type="eggNOG" id="arCOG01317">
    <property type="taxonomic scope" value="Archaea"/>
</dbReference>
<comment type="similarity">
    <text evidence="2 7">Belongs to the sodium:solute symporter (SSF) (TC 2.A.21) family.</text>
</comment>
<dbReference type="HOGENOM" id="CLU_018808_8_2_2"/>
<keyword evidence="4 8" id="KW-0812">Transmembrane</keyword>
<dbReference type="PANTHER" id="PTHR48086">
    <property type="entry name" value="SODIUM/PROLINE SYMPORTER-RELATED"/>
    <property type="match status" value="1"/>
</dbReference>
<dbReference type="PANTHER" id="PTHR48086:SF5">
    <property type="entry name" value="NA(+):SOLUTE SYMPORTER (SSF FAMILY)"/>
    <property type="match status" value="1"/>
</dbReference>
<proteinExistence type="inferred from homology"/>
<feature type="transmembrane region" description="Helical" evidence="8">
    <location>
        <begin position="29"/>
        <end position="47"/>
    </location>
</feature>
<evidence type="ECO:0000256" key="2">
    <source>
        <dbReference type="ARBA" id="ARBA00006434"/>
    </source>
</evidence>
<organism evidence="9 10">
    <name type="scientific">Pyrobaculum oguniense (strain DSM 13380 / JCM 10595 / TE7)</name>
    <dbReference type="NCBI Taxonomy" id="698757"/>
    <lineage>
        <taxon>Archaea</taxon>
        <taxon>Thermoproteota</taxon>
        <taxon>Thermoprotei</taxon>
        <taxon>Thermoproteales</taxon>
        <taxon>Thermoproteaceae</taxon>
        <taxon>Pyrobaculum</taxon>
    </lineage>
</organism>
<feature type="transmembrane region" description="Helical" evidence="8">
    <location>
        <begin position="140"/>
        <end position="159"/>
    </location>
</feature>
<dbReference type="InterPro" id="IPR038377">
    <property type="entry name" value="Na/Glc_symporter_sf"/>
</dbReference>
<dbReference type="InterPro" id="IPR050277">
    <property type="entry name" value="Sodium:Solute_Symporter"/>
</dbReference>
<keyword evidence="5 8" id="KW-1133">Transmembrane helix</keyword>
<dbReference type="KEGG" id="pog:Pogu_1416"/>
<accession>H6QAG3</accession>
<evidence type="ECO:0000256" key="3">
    <source>
        <dbReference type="ARBA" id="ARBA00022448"/>
    </source>
</evidence>
<evidence type="ECO:0000313" key="10">
    <source>
        <dbReference type="Proteomes" id="UP000009062"/>
    </source>
</evidence>
<evidence type="ECO:0000256" key="4">
    <source>
        <dbReference type="ARBA" id="ARBA00022692"/>
    </source>
</evidence>
<gene>
    <name evidence="9" type="ordered locus">Pogu_1416</name>
</gene>
<dbReference type="PROSITE" id="PS50283">
    <property type="entry name" value="NA_SOLUT_SYMP_3"/>
    <property type="match status" value="1"/>
</dbReference>
<evidence type="ECO:0000256" key="1">
    <source>
        <dbReference type="ARBA" id="ARBA00004141"/>
    </source>
</evidence>
<dbReference type="Proteomes" id="UP000009062">
    <property type="component" value="Chromosome"/>
</dbReference>
<dbReference type="GO" id="GO:0005886">
    <property type="term" value="C:plasma membrane"/>
    <property type="evidence" value="ECO:0007669"/>
    <property type="project" value="TreeGrafter"/>
</dbReference>
<feature type="transmembrane region" description="Helical" evidence="8">
    <location>
        <begin position="67"/>
        <end position="91"/>
    </location>
</feature>
<dbReference type="STRING" id="698757.Pogu_1416"/>
<feature type="transmembrane region" description="Helical" evidence="8">
    <location>
        <begin position="272"/>
        <end position="294"/>
    </location>
</feature>
<dbReference type="CDD" id="cd11480">
    <property type="entry name" value="SLC5sbd_u4"/>
    <property type="match status" value="1"/>
</dbReference>
<reference evidence="9 10" key="1">
    <citation type="journal article" date="2012" name="Stand. Genomic Sci.">
        <title>Complete genome sequence of Pyrobaculum oguniense.</title>
        <authorList>
            <person name="Bernick D.L."/>
            <person name="Karplus K."/>
            <person name="Lui L.M."/>
            <person name="Coker J.K."/>
            <person name="Murphy J.N."/>
            <person name="Chan P.P."/>
            <person name="Cozen A.E."/>
            <person name="Lowe T.M."/>
        </authorList>
    </citation>
    <scope>NUCLEOTIDE SEQUENCE [LARGE SCALE GENOMIC DNA]</scope>
    <source>
        <strain evidence="9 10">TE7</strain>
    </source>
</reference>
<dbReference type="AlphaFoldDB" id="H6QAG3"/>
<feature type="transmembrane region" description="Helical" evidence="8">
    <location>
        <begin position="502"/>
        <end position="520"/>
    </location>
</feature>
<evidence type="ECO:0000256" key="5">
    <source>
        <dbReference type="ARBA" id="ARBA00022989"/>
    </source>
</evidence>
<dbReference type="InterPro" id="IPR019899">
    <property type="entry name" value="Na/solute_symporter_VC_2705"/>
</dbReference>
<dbReference type="NCBIfam" id="TIGR03648">
    <property type="entry name" value="Na_symport_lg"/>
    <property type="match status" value="1"/>
</dbReference>
<dbReference type="InterPro" id="IPR001734">
    <property type="entry name" value="Na/solute_symporter"/>
</dbReference>
<dbReference type="EMBL" id="CP003316">
    <property type="protein sequence ID" value="AFA39443.1"/>
    <property type="molecule type" value="Genomic_DNA"/>
</dbReference>
<feature type="transmembrane region" description="Helical" evidence="8">
    <location>
        <begin position="441"/>
        <end position="462"/>
    </location>
</feature>
<dbReference type="GO" id="GO:0022857">
    <property type="term" value="F:transmembrane transporter activity"/>
    <property type="evidence" value="ECO:0007669"/>
    <property type="project" value="InterPro"/>
</dbReference>
<feature type="transmembrane region" description="Helical" evidence="8">
    <location>
        <begin position="474"/>
        <end position="495"/>
    </location>
</feature>
<feature type="transmembrane region" description="Helical" evidence="8">
    <location>
        <begin position="171"/>
        <end position="192"/>
    </location>
</feature>
<evidence type="ECO:0000256" key="6">
    <source>
        <dbReference type="ARBA" id="ARBA00023136"/>
    </source>
</evidence>
<keyword evidence="3" id="KW-0813">Transport</keyword>
<feature type="transmembrane region" description="Helical" evidence="8">
    <location>
        <begin position="390"/>
        <end position="420"/>
    </location>
</feature>
<comment type="subcellular location">
    <subcellularLocation>
        <location evidence="1">Membrane</location>
        <topology evidence="1">Multi-pass membrane protein</topology>
    </subcellularLocation>
</comment>
<name>H6QAG3_PYROT</name>
<dbReference type="Pfam" id="PF00474">
    <property type="entry name" value="SSF"/>
    <property type="match status" value="2"/>
</dbReference>
<sequence>MNLLTATITAFVVWAIASAIAAFVAGSYVASLVMVVGSLFVYVVVAIKLRTKSAEAFYVAERRIPAVVNGAATAADWMSAASFLSMAGAIALSGYDAMPFIIGWTLGYTLMAFTVAPFIRRSETYTIPEFIEARAGRWGVARLVAVIMVFIVSLVYLTAQLVGVGVVFGRFLGIAATIAVFIGAISALVNAWTGGWRSITWVQFIQYWVMISMYWLPVIIAAAALGLFNPFPHFAYGDLIREIEAREAQYGQTPWTEPFARPFGGGTGPLNWILGAVVLMLGTMGLPHILIRFYTVKDVKSARLSVGWALTFIGLLYVTASIYAAIARYSFSALWGKPIEEVMKTPWVEKWLPTGLISIRDTNGDGILQPGELSFHGDIVVVGMPDMFGMAWFIAPLVAMGGLAAAISTADGLLLAMSTAITRDVYKRFINPRVTEAGEVLLARILVTIIAFIAGFLGYLALSDPTFSRYVALIVGWAFVFAASSFTPAIILGVFWKRLNRYGIVAGMIAGMLVAAPYVIAVGAMGMPPLEIAGQKIGTVAWGIFGFLTNLVVSIAVSLATRPEGKEVMEFIDKMRLPEIRK</sequence>
<feature type="transmembrane region" description="Helical" evidence="8">
    <location>
        <begin position="204"/>
        <end position="228"/>
    </location>
</feature>
<feature type="transmembrane region" description="Helical" evidence="8">
    <location>
        <begin position="97"/>
        <end position="119"/>
    </location>
</feature>
<evidence type="ECO:0000313" key="9">
    <source>
        <dbReference type="EMBL" id="AFA39443.1"/>
    </source>
</evidence>
<evidence type="ECO:0000256" key="8">
    <source>
        <dbReference type="SAM" id="Phobius"/>
    </source>
</evidence>
<evidence type="ECO:0000256" key="7">
    <source>
        <dbReference type="RuleBase" id="RU362091"/>
    </source>
</evidence>